<comment type="caution">
    <text evidence="2">The sequence shown here is derived from an EMBL/GenBank/DDBJ whole genome shotgun (WGS) entry which is preliminary data.</text>
</comment>
<feature type="domain" description="Endonuclease/exonuclease/phosphatase" evidence="1">
    <location>
        <begin position="28"/>
        <end position="275"/>
    </location>
</feature>
<dbReference type="GO" id="GO:0004519">
    <property type="term" value="F:endonuclease activity"/>
    <property type="evidence" value="ECO:0007669"/>
    <property type="project" value="UniProtKB-KW"/>
</dbReference>
<keyword evidence="2" id="KW-0378">Hydrolase</keyword>
<keyword evidence="2" id="KW-0540">Nuclease</keyword>
<keyword evidence="2" id="KW-0255">Endonuclease</keyword>
<dbReference type="PANTHER" id="PTHR12121:SF36">
    <property type="entry name" value="ENDONUCLEASE_EXONUCLEASE_PHOSPHATASE DOMAIN-CONTAINING PROTEIN"/>
    <property type="match status" value="1"/>
</dbReference>
<keyword evidence="3" id="KW-1185">Reference proteome</keyword>
<sequence length="293" mass="33521">MDQATSVPIRLVSLNIRVDTPRLFPGEKPWSVRCPKLCAQLDFITRGIDNVFLCLQEATQRQIDEINANLSTNWTYIGRGRDDGKKGGEFCPIFYRHNYWTCKWSETLWLSETPKQPSRSWDSSLNRIVTVGKFEHKQSGTHAIFMNTHLDHHGPIARLKSAQFLVDLANKGCADDYVRNIKLVPVFLAGDFNSTPDSDVYKTLTAPDSGLYDLSHRLGAERRYGHRDITYTSFGQEQCRRIDYLFTTREPKNVIVMGFGVLPNVFDDKVYLTDHRPVVADIEILPLLDKPVQ</sequence>
<name>A0AAJ0FGG5_9PEZI</name>
<dbReference type="SUPFAM" id="SSF56219">
    <property type="entry name" value="DNase I-like"/>
    <property type="match status" value="1"/>
</dbReference>
<proteinExistence type="predicted"/>
<dbReference type="InterPro" id="IPR036691">
    <property type="entry name" value="Endo/exonu/phosph_ase_sf"/>
</dbReference>
<reference evidence="2" key="1">
    <citation type="submission" date="2023-06" db="EMBL/GenBank/DDBJ databases">
        <title>Genome-scale phylogeny and comparative genomics of the fungal order Sordariales.</title>
        <authorList>
            <consortium name="Lawrence Berkeley National Laboratory"/>
            <person name="Hensen N."/>
            <person name="Bonometti L."/>
            <person name="Westerberg I."/>
            <person name="Brannstrom I.O."/>
            <person name="Guillou S."/>
            <person name="Cros-Aarteil S."/>
            <person name="Calhoun S."/>
            <person name="Haridas S."/>
            <person name="Kuo A."/>
            <person name="Mondo S."/>
            <person name="Pangilinan J."/>
            <person name="Riley R."/>
            <person name="Labutti K."/>
            <person name="Andreopoulos B."/>
            <person name="Lipzen A."/>
            <person name="Chen C."/>
            <person name="Yanf M."/>
            <person name="Daum C."/>
            <person name="Ng V."/>
            <person name="Clum A."/>
            <person name="Steindorff A."/>
            <person name="Ohm R."/>
            <person name="Martin F."/>
            <person name="Silar P."/>
            <person name="Natvig D."/>
            <person name="Lalanne C."/>
            <person name="Gautier V."/>
            <person name="Ament-Velasquez S.L."/>
            <person name="Kruys A."/>
            <person name="Hutchinson M.I."/>
            <person name="Powell A.J."/>
            <person name="Barry K."/>
            <person name="Miller A.N."/>
            <person name="Grigoriev I.V."/>
            <person name="Debuchy R."/>
            <person name="Gladieux P."/>
            <person name="Thoren M.H."/>
            <person name="Johannesson H."/>
        </authorList>
    </citation>
    <scope>NUCLEOTIDE SEQUENCE</scope>
    <source>
        <strain evidence="2">PSN4</strain>
    </source>
</reference>
<dbReference type="AlphaFoldDB" id="A0AAJ0FGG5"/>
<dbReference type="EMBL" id="MU839827">
    <property type="protein sequence ID" value="KAK1760979.1"/>
    <property type="molecule type" value="Genomic_DNA"/>
</dbReference>
<dbReference type="InterPro" id="IPR050410">
    <property type="entry name" value="CCR4/nocturin_mRNA_transcr"/>
</dbReference>
<dbReference type="Proteomes" id="UP001239445">
    <property type="component" value="Unassembled WGS sequence"/>
</dbReference>
<gene>
    <name evidence="2" type="ORF">QBC47DRAFT_396956</name>
</gene>
<dbReference type="Gene3D" id="3.60.10.10">
    <property type="entry name" value="Endonuclease/exonuclease/phosphatase"/>
    <property type="match status" value="1"/>
</dbReference>
<dbReference type="PANTHER" id="PTHR12121">
    <property type="entry name" value="CARBON CATABOLITE REPRESSOR PROTEIN 4"/>
    <property type="match status" value="1"/>
</dbReference>
<protein>
    <submittedName>
        <fullName evidence="2">Endonuclease/exonuclease/phosphatase</fullName>
    </submittedName>
</protein>
<dbReference type="Pfam" id="PF03372">
    <property type="entry name" value="Exo_endo_phos"/>
    <property type="match status" value="1"/>
</dbReference>
<dbReference type="GO" id="GO:0000175">
    <property type="term" value="F:3'-5'-RNA exonuclease activity"/>
    <property type="evidence" value="ECO:0007669"/>
    <property type="project" value="TreeGrafter"/>
</dbReference>
<dbReference type="CDD" id="cd09083">
    <property type="entry name" value="EEP-1"/>
    <property type="match status" value="1"/>
</dbReference>
<evidence type="ECO:0000313" key="3">
    <source>
        <dbReference type="Proteomes" id="UP001239445"/>
    </source>
</evidence>
<evidence type="ECO:0000313" key="2">
    <source>
        <dbReference type="EMBL" id="KAK1760979.1"/>
    </source>
</evidence>
<evidence type="ECO:0000259" key="1">
    <source>
        <dbReference type="Pfam" id="PF03372"/>
    </source>
</evidence>
<accession>A0AAJ0FGG5</accession>
<organism evidence="2 3">
    <name type="scientific">Echria macrotheca</name>
    <dbReference type="NCBI Taxonomy" id="438768"/>
    <lineage>
        <taxon>Eukaryota</taxon>
        <taxon>Fungi</taxon>
        <taxon>Dikarya</taxon>
        <taxon>Ascomycota</taxon>
        <taxon>Pezizomycotina</taxon>
        <taxon>Sordariomycetes</taxon>
        <taxon>Sordariomycetidae</taxon>
        <taxon>Sordariales</taxon>
        <taxon>Schizotheciaceae</taxon>
        <taxon>Echria</taxon>
    </lineage>
</organism>
<dbReference type="InterPro" id="IPR005135">
    <property type="entry name" value="Endo/exonuclease/phosphatase"/>
</dbReference>